<dbReference type="KEGG" id="aba:Acid345_1396"/>
<evidence type="ECO:0000256" key="2">
    <source>
        <dbReference type="SAM" id="SignalP"/>
    </source>
</evidence>
<dbReference type="EMBL" id="CP000360">
    <property type="protein sequence ID" value="ABF40398.1"/>
    <property type="molecule type" value="Genomic_DNA"/>
</dbReference>
<accession>Q1IRV2</accession>
<keyword evidence="4" id="KW-1185">Reference proteome</keyword>
<gene>
    <name evidence="3" type="ordered locus">Acid345_1396</name>
</gene>
<dbReference type="RefSeq" id="WP_011522200.1">
    <property type="nucleotide sequence ID" value="NC_008009.1"/>
</dbReference>
<evidence type="ECO:0000256" key="1">
    <source>
        <dbReference type="SAM" id="MobiDB-lite"/>
    </source>
</evidence>
<evidence type="ECO:0000313" key="3">
    <source>
        <dbReference type="EMBL" id="ABF40398.1"/>
    </source>
</evidence>
<dbReference type="Proteomes" id="UP000002432">
    <property type="component" value="Chromosome"/>
</dbReference>
<evidence type="ECO:0000313" key="4">
    <source>
        <dbReference type="Proteomes" id="UP000002432"/>
    </source>
</evidence>
<keyword evidence="2" id="KW-0732">Signal</keyword>
<name>Q1IRV2_KORVE</name>
<dbReference type="STRING" id="204669.Acid345_1396"/>
<sequence>MKSKIIIGLATLASLAIPSFAQQTYCRLDGDGDRQICTTQGYDANGNYYQRSFSQRVTNGYYGNAYEPGYYNGRYYDRDARNRRELEERERREHERHERREHRGDRDDYR</sequence>
<organism evidence="3 4">
    <name type="scientific">Koribacter versatilis (strain Ellin345)</name>
    <dbReference type="NCBI Taxonomy" id="204669"/>
    <lineage>
        <taxon>Bacteria</taxon>
        <taxon>Pseudomonadati</taxon>
        <taxon>Acidobacteriota</taxon>
        <taxon>Terriglobia</taxon>
        <taxon>Terriglobales</taxon>
        <taxon>Candidatus Korobacteraceae</taxon>
        <taxon>Candidatus Korobacter</taxon>
    </lineage>
</organism>
<dbReference type="AlphaFoldDB" id="Q1IRV2"/>
<proteinExistence type="predicted"/>
<feature type="chain" id="PRO_5004191186" evidence="2">
    <location>
        <begin position="22"/>
        <end position="110"/>
    </location>
</feature>
<protein>
    <submittedName>
        <fullName evidence="3">Uncharacterized protein</fullName>
    </submittedName>
</protein>
<dbReference type="HOGENOM" id="CLU_2167617_0_0_0"/>
<feature type="region of interest" description="Disordered" evidence="1">
    <location>
        <begin position="86"/>
        <end position="110"/>
    </location>
</feature>
<dbReference type="EnsemblBacteria" id="ABF40398">
    <property type="protein sequence ID" value="ABF40398"/>
    <property type="gene ID" value="Acid345_1396"/>
</dbReference>
<reference evidence="3 4" key="1">
    <citation type="journal article" date="2009" name="Appl. Environ. Microbiol.">
        <title>Three genomes from the phylum Acidobacteria provide insight into the lifestyles of these microorganisms in soils.</title>
        <authorList>
            <person name="Ward N.L."/>
            <person name="Challacombe J.F."/>
            <person name="Janssen P.H."/>
            <person name="Henrissat B."/>
            <person name="Coutinho P.M."/>
            <person name="Wu M."/>
            <person name="Xie G."/>
            <person name="Haft D.H."/>
            <person name="Sait M."/>
            <person name="Badger J."/>
            <person name="Barabote R.D."/>
            <person name="Bradley B."/>
            <person name="Brettin T.S."/>
            <person name="Brinkac L.M."/>
            <person name="Bruce D."/>
            <person name="Creasy T."/>
            <person name="Daugherty S.C."/>
            <person name="Davidsen T.M."/>
            <person name="DeBoy R.T."/>
            <person name="Detter J.C."/>
            <person name="Dodson R.J."/>
            <person name="Durkin A.S."/>
            <person name="Ganapathy A."/>
            <person name="Gwinn-Giglio M."/>
            <person name="Han C.S."/>
            <person name="Khouri H."/>
            <person name="Kiss H."/>
            <person name="Kothari S.P."/>
            <person name="Madupu R."/>
            <person name="Nelson K.E."/>
            <person name="Nelson W.C."/>
            <person name="Paulsen I."/>
            <person name="Penn K."/>
            <person name="Ren Q."/>
            <person name="Rosovitz M.J."/>
            <person name="Selengut J.D."/>
            <person name="Shrivastava S."/>
            <person name="Sullivan S.A."/>
            <person name="Tapia R."/>
            <person name="Thompson L.S."/>
            <person name="Watkins K.L."/>
            <person name="Yang Q."/>
            <person name="Yu C."/>
            <person name="Zafar N."/>
            <person name="Zhou L."/>
            <person name="Kuske C.R."/>
        </authorList>
    </citation>
    <scope>NUCLEOTIDE SEQUENCE [LARGE SCALE GENOMIC DNA]</scope>
    <source>
        <strain evidence="3 4">Ellin345</strain>
    </source>
</reference>
<feature type="signal peptide" evidence="2">
    <location>
        <begin position="1"/>
        <end position="21"/>
    </location>
</feature>